<evidence type="ECO:0000313" key="2">
    <source>
        <dbReference type="EMBL" id="KAF5893763.1"/>
    </source>
</evidence>
<organism evidence="2 3">
    <name type="scientific">Clarias magur</name>
    <name type="common">Asian catfish</name>
    <name type="synonym">Macropteronotus magur</name>
    <dbReference type="NCBI Taxonomy" id="1594786"/>
    <lineage>
        <taxon>Eukaryota</taxon>
        <taxon>Metazoa</taxon>
        <taxon>Chordata</taxon>
        <taxon>Craniata</taxon>
        <taxon>Vertebrata</taxon>
        <taxon>Euteleostomi</taxon>
        <taxon>Actinopterygii</taxon>
        <taxon>Neopterygii</taxon>
        <taxon>Teleostei</taxon>
        <taxon>Ostariophysi</taxon>
        <taxon>Siluriformes</taxon>
        <taxon>Clariidae</taxon>
        <taxon>Clarias</taxon>
    </lineage>
</organism>
<dbReference type="EMBL" id="QNUK01000414">
    <property type="protein sequence ID" value="KAF5893763.1"/>
    <property type="molecule type" value="Genomic_DNA"/>
</dbReference>
<gene>
    <name evidence="2" type="primary">borcs6</name>
    <name evidence="2" type="ORF">DAT39_016546</name>
</gene>
<feature type="non-terminal residue" evidence="2">
    <location>
        <position position="1"/>
    </location>
</feature>
<accession>A0A8J4X5D0</accession>
<proteinExistence type="predicted"/>
<reference evidence="2" key="1">
    <citation type="submission" date="2020-07" db="EMBL/GenBank/DDBJ databases">
        <title>Clarias magur genome sequencing, assembly and annotation.</title>
        <authorList>
            <person name="Kushwaha B."/>
            <person name="Kumar R."/>
            <person name="Das P."/>
            <person name="Joshi C.G."/>
            <person name="Kumar D."/>
            <person name="Nagpure N.S."/>
            <person name="Pandey M."/>
            <person name="Agarwal S."/>
            <person name="Srivastava S."/>
            <person name="Singh M."/>
            <person name="Sahoo L."/>
            <person name="Jayasankar P."/>
            <person name="Meher P.K."/>
            <person name="Koringa P.G."/>
            <person name="Iquebal M.A."/>
            <person name="Das S.P."/>
            <person name="Bit A."/>
            <person name="Patnaik S."/>
            <person name="Patel N."/>
            <person name="Shah T.M."/>
            <person name="Hinsu A."/>
            <person name="Jena J.K."/>
        </authorList>
    </citation>
    <scope>NUCLEOTIDE SEQUENCE</scope>
    <source>
        <strain evidence="2">CIFAMagur01</strain>
        <tissue evidence="2">Testis</tissue>
    </source>
</reference>
<feature type="non-terminal residue" evidence="2">
    <location>
        <position position="83"/>
    </location>
</feature>
<sequence length="83" mass="9127">LSRASQQRACTVAGHQPPGGGHIHPFVHPPSWQQTYDGRHGQSLDTGSEGLQHGEERGRRPAWPQNQNDHPALCRKQGHPLSV</sequence>
<comment type="caution">
    <text evidence="2">The sequence shown here is derived from an EMBL/GenBank/DDBJ whole genome shotgun (WGS) entry which is preliminary data.</text>
</comment>
<evidence type="ECO:0000313" key="3">
    <source>
        <dbReference type="Proteomes" id="UP000727407"/>
    </source>
</evidence>
<feature type="region of interest" description="Disordered" evidence="1">
    <location>
        <begin position="1"/>
        <end position="83"/>
    </location>
</feature>
<keyword evidence="3" id="KW-1185">Reference proteome</keyword>
<name>A0A8J4X5D0_CLAMG</name>
<evidence type="ECO:0000256" key="1">
    <source>
        <dbReference type="SAM" id="MobiDB-lite"/>
    </source>
</evidence>
<protein>
    <submittedName>
        <fullName evidence="2">BLOC-1-related complex subunit 6</fullName>
    </submittedName>
</protein>
<dbReference type="Proteomes" id="UP000727407">
    <property type="component" value="Unassembled WGS sequence"/>
</dbReference>
<dbReference type="AlphaFoldDB" id="A0A8J4X5D0"/>